<keyword evidence="4" id="KW-0479">Metal-binding</keyword>
<keyword evidence="7" id="KW-0408">Iron</keyword>
<dbReference type="OrthoDB" id="9759518at2"/>
<dbReference type="PANTHER" id="PTHR43742:SF3">
    <property type="entry name" value="DIMETHYL SULFOXIDE REDUCTASE DMSA"/>
    <property type="match status" value="1"/>
</dbReference>
<dbReference type="Pfam" id="PF00384">
    <property type="entry name" value="Molybdopterin"/>
    <property type="match status" value="1"/>
</dbReference>
<evidence type="ECO:0000313" key="10">
    <source>
        <dbReference type="Proteomes" id="UP000254920"/>
    </source>
</evidence>
<dbReference type="InterPro" id="IPR050612">
    <property type="entry name" value="Prok_Mopterin_Oxidored"/>
</dbReference>
<evidence type="ECO:0000256" key="8">
    <source>
        <dbReference type="ARBA" id="ARBA00023014"/>
    </source>
</evidence>
<dbReference type="GO" id="GO:0009055">
    <property type="term" value="F:electron transfer activity"/>
    <property type="evidence" value="ECO:0007669"/>
    <property type="project" value="TreeGrafter"/>
</dbReference>
<comment type="similarity">
    <text evidence="2">Belongs to the prokaryotic molybdopterin-containing oxidoreductase family.</text>
</comment>
<reference evidence="9 10" key="1">
    <citation type="submission" date="2018-06" db="EMBL/GenBank/DDBJ databases">
        <authorList>
            <consortium name="Pathogen Informatics"/>
            <person name="Doyle S."/>
        </authorList>
    </citation>
    <scope>NUCLEOTIDE SEQUENCE [LARGE SCALE GENOMIC DNA]</scope>
    <source>
        <strain evidence="9 10">NCTC12475</strain>
    </source>
</reference>
<keyword evidence="3" id="KW-0500">Molybdenum</keyword>
<evidence type="ECO:0000313" key="9">
    <source>
        <dbReference type="EMBL" id="SUX10898.1"/>
    </source>
</evidence>
<dbReference type="InterPro" id="IPR009010">
    <property type="entry name" value="Asp_de-COase-like_dom_sf"/>
</dbReference>
<dbReference type="PROSITE" id="PS00932">
    <property type="entry name" value="MOLYBDOPTERIN_PROK_3"/>
    <property type="match status" value="1"/>
</dbReference>
<keyword evidence="6 9" id="KW-0560">Oxidoreductase</keyword>
<dbReference type="Pfam" id="PF04879">
    <property type="entry name" value="Molybdop_Fe4S4"/>
    <property type="match status" value="1"/>
</dbReference>
<dbReference type="SMART" id="SM00926">
    <property type="entry name" value="Molybdop_Fe4S4"/>
    <property type="match status" value="1"/>
</dbReference>
<dbReference type="AlphaFoldDB" id="A0A381DJP5"/>
<dbReference type="PANTHER" id="PTHR43742">
    <property type="entry name" value="TRIMETHYLAMINE-N-OXIDE REDUCTASE"/>
    <property type="match status" value="1"/>
</dbReference>
<dbReference type="GeneID" id="93091530"/>
<keyword evidence="10" id="KW-1185">Reference proteome</keyword>
<evidence type="ECO:0000256" key="3">
    <source>
        <dbReference type="ARBA" id="ARBA00022505"/>
    </source>
</evidence>
<sequence length="792" mass="88573">MRVDRRNFLKISGLTGAYVMSASANELNPLKSDKEKTFIGGCPVNCGSKCMLKAHVKDGIITHMTTDDDGDDTYENRQIRACVRGRSTRYRYYNPNRLLYPLKRVGKRGEGKFERISWDEAINTIASKMKEVKEKYGNEAFYILYHTGTIGSTMAGWLDGCYHRLLSLFGGYLNYHNSYSTAQIANGLACFYGKNIGSDIENLAHAKLAVLFGSNHAETRMGGSSIGYSLQQMREKNSTRIICIDPQYNDTMIGNGDEWIPIAPGTDAALIAGMAYVVIKENLYDKEFLDKYCVGFSKETLPEDASENSSYMDYILGTGYDKTPKTPEWAESITRIPASRIIKLAREIASAKPCFIEQGWGPQRHQNGEQTSRAIATLACMTGNVGILGGNTGGRGGSSWNFDTTPMPFDNPVKTSIPCFLWYEGVRLGEKMNALEHGIRNAESLKAPIKIIFNLGGNCLTNQHADIQTTGKILEDESLCELIVDVNITRTHSNSYADIILPSALSFEYNDIVRVTMGDCSTRPYAIFAQKAIEPLGETKTPYEICTLLANKLGGREFEAQFTEKRTWDEWLEWLWNDTTKKYSFLPSYNEIKTKGFWKINKPVKPRIALENFINDPKSNPLNTPTGKIEIYSTKLAEMKKTWKLLPGQQIEPVPVFEDVLMGPRDPMREKYPIQFYGYHYKGRTHSSFWDSPAIRELNPQEILISKFDAKSRDIKTGDKVIVENHIGKISGIAKVTSRVIPGAALTYQGSWAKFENGIDVGGCINTLTSDQPTAIAKGNGVHSVLVEIRKA</sequence>
<organism evidence="9 10">
    <name type="scientific">Campylobacter sputorum subsp. sputorum</name>
    <dbReference type="NCBI Taxonomy" id="32024"/>
    <lineage>
        <taxon>Bacteria</taxon>
        <taxon>Pseudomonadati</taxon>
        <taxon>Campylobacterota</taxon>
        <taxon>Epsilonproteobacteria</taxon>
        <taxon>Campylobacterales</taxon>
        <taxon>Campylobacteraceae</taxon>
        <taxon>Campylobacter</taxon>
    </lineage>
</organism>
<dbReference type="GO" id="GO:0030151">
    <property type="term" value="F:molybdenum ion binding"/>
    <property type="evidence" value="ECO:0007669"/>
    <property type="project" value="InterPro"/>
</dbReference>
<dbReference type="InterPro" id="IPR006657">
    <property type="entry name" value="MoPterin_dinucl-bd_dom"/>
</dbReference>
<dbReference type="Gene3D" id="3.40.228.10">
    <property type="entry name" value="Dimethylsulfoxide Reductase, domain 2"/>
    <property type="match status" value="1"/>
</dbReference>
<dbReference type="GO" id="GO:0051539">
    <property type="term" value="F:4 iron, 4 sulfur cluster binding"/>
    <property type="evidence" value="ECO:0007669"/>
    <property type="project" value="InterPro"/>
</dbReference>
<dbReference type="SUPFAM" id="SSF50692">
    <property type="entry name" value="ADC-like"/>
    <property type="match status" value="1"/>
</dbReference>
<evidence type="ECO:0000256" key="7">
    <source>
        <dbReference type="ARBA" id="ARBA00023004"/>
    </source>
</evidence>
<dbReference type="GO" id="GO:0030288">
    <property type="term" value="C:outer membrane-bounded periplasmic space"/>
    <property type="evidence" value="ECO:0007669"/>
    <property type="project" value="TreeGrafter"/>
</dbReference>
<dbReference type="GO" id="GO:0009061">
    <property type="term" value="P:anaerobic respiration"/>
    <property type="evidence" value="ECO:0007669"/>
    <property type="project" value="TreeGrafter"/>
</dbReference>
<keyword evidence="5" id="KW-0732">Signal</keyword>
<dbReference type="Pfam" id="PF01568">
    <property type="entry name" value="Molydop_binding"/>
    <property type="match status" value="1"/>
</dbReference>
<dbReference type="Proteomes" id="UP000254920">
    <property type="component" value="Unassembled WGS sequence"/>
</dbReference>
<comment type="cofactor">
    <cofactor evidence="1">
        <name>Mo-bis(molybdopterin guanine dinucleotide)</name>
        <dbReference type="ChEBI" id="CHEBI:60539"/>
    </cofactor>
</comment>
<name>A0A381DJP5_9BACT</name>
<dbReference type="EC" id="1.8.5.3" evidence="9"/>
<dbReference type="SUPFAM" id="SSF53706">
    <property type="entry name" value="Formate dehydrogenase/DMSO reductase, domains 1-3"/>
    <property type="match status" value="1"/>
</dbReference>
<evidence type="ECO:0000256" key="2">
    <source>
        <dbReference type="ARBA" id="ARBA00010312"/>
    </source>
</evidence>
<dbReference type="PROSITE" id="PS51669">
    <property type="entry name" value="4FE4S_MOW_BIS_MGD"/>
    <property type="match status" value="1"/>
</dbReference>
<dbReference type="EMBL" id="UFVD01000001">
    <property type="protein sequence ID" value="SUX10898.1"/>
    <property type="molecule type" value="Genomic_DNA"/>
</dbReference>
<dbReference type="InterPro" id="IPR006655">
    <property type="entry name" value="Mopterin_OxRdtase_prok_CS"/>
</dbReference>
<dbReference type="GO" id="GO:0043546">
    <property type="term" value="F:molybdopterin cofactor binding"/>
    <property type="evidence" value="ECO:0007669"/>
    <property type="project" value="InterPro"/>
</dbReference>
<proteinExistence type="inferred from homology"/>
<evidence type="ECO:0000256" key="5">
    <source>
        <dbReference type="ARBA" id="ARBA00022729"/>
    </source>
</evidence>
<evidence type="ECO:0000256" key="1">
    <source>
        <dbReference type="ARBA" id="ARBA00001942"/>
    </source>
</evidence>
<dbReference type="RefSeq" id="WP_089183245.1">
    <property type="nucleotide sequence ID" value="NZ_CP043427.1"/>
</dbReference>
<dbReference type="GO" id="GO:0009389">
    <property type="term" value="F:dimethyl sulfoxide reductase activity"/>
    <property type="evidence" value="ECO:0007669"/>
    <property type="project" value="InterPro"/>
</dbReference>
<protein>
    <submittedName>
        <fullName evidence="9">Anaerobic dimethyl sulfoxide reductase chain A</fullName>
        <ecNumber evidence="9">1.8.5.3</ecNumber>
    </submittedName>
</protein>
<evidence type="ECO:0000256" key="6">
    <source>
        <dbReference type="ARBA" id="ARBA00023002"/>
    </source>
</evidence>
<dbReference type="Gene3D" id="3.40.50.740">
    <property type="match status" value="1"/>
</dbReference>
<gene>
    <name evidence="9" type="primary">dmsA_2</name>
    <name evidence="9" type="ORF">NCTC12475_01110</name>
</gene>
<dbReference type="FunFam" id="3.40.228.10:FF:000004">
    <property type="entry name" value="Dimethyl sulfoxide reductase subunit A"/>
    <property type="match status" value="1"/>
</dbReference>
<dbReference type="InterPro" id="IPR006311">
    <property type="entry name" value="TAT_signal"/>
</dbReference>
<accession>A0A381DJP5</accession>
<dbReference type="PROSITE" id="PS51318">
    <property type="entry name" value="TAT"/>
    <property type="match status" value="1"/>
</dbReference>
<keyword evidence="8" id="KW-0411">Iron-sulfur</keyword>
<dbReference type="InterPro" id="IPR011888">
    <property type="entry name" value="Anaer_DMSO_reductase"/>
</dbReference>
<dbReference type="Gene3D" id="3.40.50.12440">
    <property type="match status" value="2"/>
</dbReference>
<dbReference type="Gene3D" id="2.40.40.20">
    <property type="match status" value="1"/>
</dbReference>
<dbReference type="InterPro" id="IPR006656">
    <property type="entry name" value="Mopterin_OxRdtase"/>
</dbReference>
<dbReference type="InterPro" id="IPR006963">
    <property type="entry name" value="Mopterin_OxRdtase_4Fe-4S_dom"/>
</dbReference>
<evidence type="ECO:0000256" key="4">
    <source>
        <dbReference type="ARBA" id="ARBA00022723"/>
    </source>
</evidence>
<dbReference type="NCBIfam" id="TIGR02166">
    <property type="entry name" value="dmsA_ynfE"/>
    <property type="match status" value="1"/>
</dbReference>